<dbReference type="InterPro" id="IPR028926">
    <property type="entry name" value="CEP76-C2"/>
</dbReference>
<dbReference type="PANTHER" id="PTHR46436:SF1">
    <property type="entry name" value="CENTROSOMAL PROTEIN OF 76 KDA"/>
    <property type="match status" value="1"/>
</dbReference>
<organism evidence="7 8">
    <name type="scientific">Paralvinella palmiformis</name>
    <dbReference type="NCBI Taxonomy" id="53620"/>
    <lineage>
        <taxon>Eukaryota</taxon>
        <taxon>Metazoa</taxon>
        <taxon>Spiralia</taxon>
        <taxon>Lophotrochozoa</taxon>
        <taxon>Annelida</taxon>
        <taxon>Polychaeta</taxon>
        <taxon>Sedentaria</taxon>
        <taxon>Canalipalpata</taxon>
        <taxon>Terebellida</taxon>
        <taxon>Terebelliformia</taxon>
        <taxon>Alvinellidae</taxon>
        <taxon>Paralvinella</taxon>
    </lineage>
</organism>
<accession>A0AAD9K4E7</accession>
<comment type="subcellular location">
    <subcellularLocation>
        <location evidence="1">Cytoplasm</location>
        <location evidence="1">Cytoskeleton</location>
        <location evidence="1">Microtubule organizing center</location>
        <location evidence="1">Centrosome</location>
    </subcellularLocation>
</comment>
<evidence type="ECO:0000256" key="2">
    <source>
        <dbReference type="ARBA" id="ARBA00022490"/>
    </source>
</evidence>
<dbReference type="Pfam" id="PF15627">
    <property type="entry name" value="CEP76-C2"/>
    <property type="match status" value="1"/>
</dbReference>
<dbReference type="GO" id="GO:0046599">
    <property type="term" value="P:regulation of centriole replication"/>
    <property type="evidence" value="ECO:0007669"/>
    <property type="project" value="TreeGrafter"/>
</dbReference>
<evidence type="ECO:0000259" key="4">
    <source>
        <dbReference type="Pfam" id="PF24652"/>
    </source>
</evidence>
<dbReference type="InterPro" id="IPR056288">
    <property type="entry name" value="CEP76_C"/>
</dbReference>
<feature type="domain" description="CEP76 C2" evidence="3">
    <location>
        <begin position="115"/>
        <end position="186"/>
    </location>
</feature>
<keyword evidence="2" id="KW-0963">Cytoplasm</keyword>
<dbReference type="InterPro" id="IPR052299">
    <property type="entry name" value="CEP76"/>
</dbReference>
<reference evidence="7" key="1">
    <citation type="journal article" date="2023" name="Mol. Biol. Evol.">
        <title>Third-Generation Sequencing Reveals the Adaptive Role of the Epigenome in Three Deep-Sea Polychaetes.</title>
        <authorList>
            <person name="Perez M."/>
            <person name="Aroh O."/>
            <person name="Sun Y."/>
            <person name="Lan Y."/>
            <person name="Juniper S.K."/>
            <person name="Young C.R."/>
            <person name="Angers B."/>
            <person name="Qian P.Y."/>
        </authorList>
    </citation>
    <scope>NUCLEOTIDE SEQUENCE</scope>
    <source>
        <strain evidence="7">P08H-3</strain>
    </source>
</reference>
<evidence type="ECO:0008006" key="9">
    <source>
        <dbReference type="Google" id="ProtNLM"/>
    </source>
</evidence>
<feature type="domain" description="CEP76/DRC7 peptidase-like" evidence="6">
    <location>
        <begin position="271"/>
        <end position="401"/>
    </location>
</feature>
<evidence type="ECO:0000256" key="1">
    <source>
        <dbReference type="ARBA" id="ARBA00004300"/>
    </source>
</evidence>
<evidence type="ECO:0000313" key="7">
    <source>
        <dbReference type="EMBL" id="KAK2164637.1"/>
    </source>
</evidence>
<dbReference type="PANTHER" id="PTHR46436">
    <property type="entry name" value="CENTROSOMAL PROTEIN OF 76 KDA"/>
    <property type="match status" value="1"/>
</dbReference>
<dbReference type="Pfam" id="PF24654">
    <property type="entry name" value="CEP76_N"/>
    <property type="match status" value="1"/>
</dbReference>
<name>A0AAD9K4E7_9ANNE</name>
<dbReference type="AlphaFoldDB" id="A0AAD9K4E7"/>
<evidence type="ECO:0000259" key="5">
    <source>
        <dbReference type="Pfam" id="PF24654"/>
    </source>
</evidence>
<dbReference type="Pfam" id="PF24652">
    <property type="entry name" value="CEP76_C"/>
    <property type="match status" value="1"/>
</dbReference>
<evidence type="ECO:0000259" key="3">
    <source>
        <dbReference type="Pfam" id="PF15627"/>
    </source>
</evidence>
<evidence type="ECO:0000259" key="6">
    <source>
        <dbReference type="Pfam" id="PF24656"/>
    </source>
</evidence>
<dbReference type="GO" id="GO:0005814">
    <property type="term" value="C:centriole"/>
    <property type="evidence" value="ECO:0007669"/>
    <property type="project" value="TreeGrafter"/>
</dbReference>
<sequence>MICCPFYTEDRQHYTKPDTALDIQSHIKDALSETLQDQTNLSAINEDQLLHILREKGVVDRVMKRLQFEVSGSRQESDEEYVQPPVLGQSPQKKATHFINKDDKFLSAAPVKKANVDPTRRYLYLQILGGKAFLEHLQESDALPGQMISFFTIHINFRGQRFKSRPTPCACEPDIKEGFLLELHKQSSGTESRVPVGLLEIRLELIPKVTDILTDDVIKAQDENCNNRPVCWYTRPLRAGRLLDTPRQAARFVSLIGYEKAVSVGGGERTEQWSSMHAFLARNKGDAENHATLLCSLLLGFGLDAYVIVGTKAKGIPHAWVMTLGTDGLVTFWESLTGHRYIHQPINPDDPPGVSQPKPAYPYRTVGSVFNDTHFYANSQSLDSAELCIFNLRDESKWKAMSEDAILSVCAPGACPSWPNLPPLCANTLDIAYASNDLEMELRALVLEHRRFVHRNAKKAFSACLKSPVCEEIINCRGDHVRIAVRVRVYTYPESACATWIMFACKYKSVL</sequence>
<proteinExistence type="predicted"/>
<gene>
    <name evidence="7" type="ORF">LSH36_61g10041</name>
</gene>
<comment type="caution">
    <text evidence="7">The sequence shown here is derived from an EMBL/GenBank/DDBJ whole genome shotgun (WGS) entry which is preliminary data.</text>
</comment>
<dbReference type="InterPro" id="IPR056289">
    <property type="entry name" value="CEP76_N"/>
</dbReference>
<feature type="domain" description="CEP76 N-terminal" evidence="5">
    <location>
        <begin position="21"/>
        <end position="66"/>
    </location>
</feature>
<evidence type="ECO:0000313" key="8">
    <source>
        <dbReference type="Proteomes" id="UP001208570"/>
    </source>
</evidence>
<dbReference type="GO" id="GO:0005813">
    <property type="term" value="C:centrosome"/>
    <property type="evidence" value="ECO:0007669"/>
    <property type="project" value="UniProtKB-SubCell"/>
</dbReference>
<feature type="domain" description="Centrosomal protein of 76 kDa C-terminal" evidence="4">
    <location>
        <begin position="451"/>
        <end position="508"/>
    </location>
</feature>
<dbReference type="Proteomes" id="UP001208570">
    <property type="component" value="Unassembled WGS sequence"/>
</dbReference>
<dbReference type="EMBL" id="JAODUP010000061">
    <property type="protein sequence ID" value="KAK2164637.1"/>
    <property type="molecule type" value="Genomic_DNA"/>
</dbReference>
<keyword evidence="8" id="KW-1185">Reference proteome</keyword>
<dbReference type="Pfam" id="PF24656">
    <property type="entry name" value="CEPT76_peptidase"/>
    <property type="match status" value="1"/>
</dbReference>
<dbReference type="Gene3D" id="3.10.620.30">
    <property type="match status" value="1"/>
</dbReference>
<protein>
    <recommendedName>
        <fullName evidence="9">Centrosomal protein of 76 kDa</fullName>
    </recommendedName>
</protein>
<dbReference type="InterPro" id="IPR056290">
    <property type="entry name" value="CEPT76/DRC7_peptidase-like_dom"/>
</dbReference>